<keyword evidence="1" id="KW-0436">Ligase</keyword>
<name>A0ABU7WJU6_9ACTN</name>
<dbReference type="SMART" id="SM01209">
    <property type="entry name" value="GARS_A"/>
    <property type="match status" value="1"/>
</dbReference>
<evidence type="ECO:0000313" key="6">
    <source>
        <dbReference type="EMBL" id="MEF3111783.1"/>
    </source>
</evidence>
<dbReference type="PANTHER" id="PTHR43585:SF2">
    <property type="entry name" value="ATP-GRASP ENZYME FSQD"/>
    <property type="match status" value="1"/>
</dbReference>
<dbReference type="Gene3D" id="3.30.470.20">
    <property type="entry name" value="ATP-grasp fold, B domain"/>
    <property type="match status" value="1"/>
</dbReference>
<organism evidence="6 7">
    <name type="scientific">Streptomyces chrestomyceticus</name>
    <dbReference type="NCBI Taxonomy" id="68185"/>
    <lineage>
        <taxon>Bacteria</taxon>
        <taxon>Bacillati</taxon>
        <taxon>Actinomycetota</taxon>
        <taxon>Actinomycetes</taxon>
        <taxon>Kitasatosporales</taxon>
        <taxon>Streptomycetaceae</taxon>
        <taxon>Streptomyces</taxon>
    </lineage>
</organism>
<proteinExistence type="predicted"/>
<dbReference type="PANTHER" id="PTHR43585">
    <property type="entry name" value="FUMIPYRROLE BIOSYNTHESIS PROTEIN C"/>
    <property type="match status" value="1"/>
</dbReference>
<dbReference type="Proteomes" id="UP001348265">
    <property type="component" value="Unassembled WGS sequence"/>
</dbReference>
<dbReference type="PROSITE" id="PS50975">
    <property type="entry name" value="ATP_GRASP"/>
    <property type="match status" value="1"/>
</dbReference>
<evidence type="ECO:0000256" key="2">
    <source>
        <dbReference type="ARBA" id="ARBA00022741"/>
    </source>
</evidence>
<evidence type="ECO:0000256" key="1">
    <source>
        <dbReference type="ARBA" id="ARBA00022598"/>
    </source>
</evidence>
<dbReference type="Pfam" id="PF18130">
    <property type="entry name" value="ATPgrasp_N"/>
    <property type="match status" value="1"/>
</dbReference>
<dbReference type="Gene3D" id="3.40.50.20">
    <property type="match status" value="1"/>
</dbReference>
<keyword evidence="2 4" id="KW-0547">Nucleotide-binding</keyword>
<evidence type="ECO:0000313" key="7">
    <source>
        <dbReference type="Proteomes" id="UP001348265"/>
    </source>
</evidence>
<dbReference type="InterPro" id="IPR052032">
    <property type="entry name" value="ATP-dep_AA_Ligase"/>
</dbReference>
<evidence type="ECO:0000256" key="4">
    <source>
        <dbReference type="PROSITE-ProRule" id="PRU00409"/>
    </source>
</evidence>
<comment type="caution">
    <text evidence="6">The sequence shown here is derived from an EMBL/GenBank/DDBJ whole genome shotgun (WGS) entry which is preliminary data.</text>
</comment>
<dbReference type="SUPFAM" id="SSF56059">
    <property type="entry name" value="Glutathione synthetase ATP-binding domain-like"/>
    <property type="match status" value="1"/>
</dbReference>
<reference evidence="6 7" key="1">
    <citation type="submission" date="2023-08" db="EMBL/GenBank/DDBJ databases">
        <authorList>
            <person name="Sharma P."/>
            <person name="Verma V."/>
            <person name="Mohan M.K."/>
            <person name="Dubey A.K."/>
        </authorList>
    </citation>
    <scope>NUCLEOTIDE SEQUENCE [LARGE SCALE GENOMIC DNA]</scope>
    <source>
        <strain evidence="6 7">ADP4</strain>
    </source>
</reference>
<keyword evidence="7" id="KW-1185">Reference proteome</keyword>
<keyword evidence="3 4" id="KW-0067">ATP-binding</keyword>
<dbReference type="InterPro" id="IPR041472">
    <property type="entry name" value="BL00235/CARNS1_N"/>
</dbReference>
<dbReference type="Pfam" id="PF13535">
    <property type="entry name" value="ATP-grasp_4"/>
    <property type="match status" value="1"/>
</dbReference>
<dbReference type="RefSeq" id="WP_031010924.1">
    <property type="nucleotide sequence ID" value="NZ_JAVFKM010000001.1"/>
</dbReference>
<feature type="domain" description="ATP-grasp" evidence="5">
    <location>
        <begin position="120"/>
        <end position="322"/>
    </location>
</feature>
<dbReference type="EMBL" id="JAVFKM010000001">
    <property type="protein sequence ID" value="MEF3111783.1"/>
    <property type="molecule type" value="Genomic_DNA"/>
</dbReference>
<gene>
    <name evidence="6" type="ORF">RB636_00980</name>
</gene>
<protein>
    <submittedName>
        <fullName evidence="6">ATP-grasp domain-containing protein</fullName>
    </submittedName>
</protein>
<evidence type="ECO:0000259" key="5">
    <source>
        <dbReference type="PROSITE" id="PS50975"/>
    </source>
</evidence>
<sequence length="421" mass="46051">MAHVLFVEPNVPAVDAMRRAMELGHRVSLIRSNTFRFYPDDAATDAVLTSLDRCVDIPDTADPDQLARALGPIAETDRPDAVISQIEFTVEATAIACARVGLPFTDADGVRNARDKAHARDLLAAAGLATARHRHVTRLAQVREALDRVGLPVVIKPVTGADSILADRADTVADALTAAERALTHVARLPEMLQEQFGRGIIVEEHLAGPLVSAEVGALNGRFHRFMLSGRPRSRQNECIEMGASMPAEVSAAQREACFAYAEDVCRTLGLDLGIFHIEMILTARGPVLVEANPRLMGGVMPGLYKMVTGQDIHDYEIRIHLGQDIDGPLPPWGDHFVTSRKLMPRRGARLADTVDLGWLDAYSDRLNGFFPYRLAPGSEVAQDEILARYTVRDRSMASATEIADDLLDRFEKCLGISLIH</sequence>
<evidence type="ECO:0000256" key="3">
    <source>
        <dbReference type="ARBA" id="ARBA00022840"/>
    </source>
</evidence>
<accession>A0ABU7WJU6</accession>
<dbReference type="InterPro" id="IPR011761">
    <property type="entry name" value="ATP-grasp"/>
</dbReference>